<dbReference type="SUPFAM" id="SSF88723">
    <property type="entry name" value="PIN domain-like"/>
    <property type="match status" value="1"/>
</dbReference>
<proteinExistence type="predicted"/>
<name>A0A316A649_9ACTN</name>
<dbReference type="AlphaFoldDB" id="A0A316A649"/>
<organism evidence="1 2">
    <name type="scientific">Quadrisphaera granulorum</name>
    <dbReference type="NCBI Taxonomy" id="317664"/>
    <lineage>
        <taxon>Bacteria</taxon>
        <taxon>Bacillati</taxon>
        <taxon>Actinomycetota</taxon>
        <taxon>Actinomycetes</taxon>
        <taxon>Kineosporiales</taxon>
        <taxon>Kineosporiaceae</taxon>
        <taxon>Quadrisphaera</taxon>
    </lineage>
</organism>
<comment type="caution">
    <text evidence="1">The sequence shown here is derived from an EMBL/GenBank/DDBJ whole genome shotgun (WGS) entry which is preliminary data.</text>
</comment>
<dbReference type="Proteomes" id="UP000245469">
    <property type="component" value="Unassembled WGS sequence"/>
</dbReference>
<sequence>MILVDTNVLVAMSSRRDRLHDAAMALMISLPPGQGVLPTVLAETAYLINEAGGSGVERQFVRGVDRDFTLVTWLSQLVMRRASGEGPRARH</sequence>
<keyword evidence="2" id="KW-1185">Reference proteome</keyword>
<evidence type="ECO:0008006" key="3">
    <source>
        <dbReference type="Google" id="ProtNLM"/>
    </source>
</evidence>
<evidence type="ECO:0000313" key="2">
    <source>
        <dbReference type="Proteomes" id="UP000245469"/>
    </source>
</evidence>
<dbReference type="OrthoDB" id="5184258at2"/>
<evidence type="ECO:0000313" key="1">
    <source>
        <dbReference type="EMBL" id="PWJ52989.1"/>
    </source>
</evidence>
<dbReference type="RefSeq" id="WP_109774848.1">
    <property type="nucleotide sequence ID" value="NZ_QGDQ01000015.1"/>
</dbReference>
<dbReference type="InterPro" id="IPR029060">
    <property type="entry name" value="PIN-like_dom_sf"/>
</dbReference>
<reference evidence="1 2" key="1">
    <citation type="submission" date="2018-03" db="EMBL/GenBank/DDBJ databases">
        <title>Genomic Encyclopedia of Archaeal and Bacterial Type Strains, Phase II (KMG-II): from individual species to whole genera.</title>
        <authorList>
            <person name="Goeker M."/>
        </authorList>
    </citation>
    <scope>NUCLEOTIDE SEQUENCE [LARGE SCALE GENOMIC DNA]</scope>
    <source>
        <strain evidence="1 2">DSM 44889</strain>
    </source>
</reference>
<accession>A0A316A649</accession>
<protein>
    <recommendedName>
        <fullName evidence="3">PIN domain-containing protein</fullName>
    </recommendedName>
</protein>
<gene>
    <name evidence="1" type="ORF">BXY45_1156</name>
</gene>
<dbReference type="EMBL" id="QGDQ01000015">
    <property type="protein sequence ID" value="PWJ52989.1"/>
    <property type="molecule type" value="Genomic_DNA"/>
</dbReference>
<dbReference type="Gene3D" id="3.40.50.1010">
    <property type="entry name" value="5'-nuclease"/>
    <property type="match status" value="1"/>
</dbReference>